<proteinExistence type="predicted"/>
<protein>
    <submittedName>
        <fullName evidence="2">Uncharacterized protein</fullName>
    </submittedName>
</protein>
<evidence type="ECO:0000313" key="2">
    <source>
        <dbReference type="EMBL" id="ETV81133.1"/>
    </source>
</evidence>
<dbReference type="GeneID" id="20807723"/>
<organism evidence="2">
    <name type="scientific">Aphanomyces astaci</name>
    <name type="common">Crayfish plague agent</name>
    <dbReference type="NCBI Taxonomy" id="112090"/>
    <lineage>
        <taxon>Eukaryota</taxon>
        <taxon>Sar</taxon>
        <taxon>Stramenopiles</taxon>
        <taxon>Oomycota</taxon>
        <taxon>Saprolegniomycetes</taxon>
        <taxon>Saprolegniales</taxon>
        <taxon>Verrucalvaceae</taxon>
        <taxon>Aphanomyces</taxon>
    </lineage>
</organism>
<keyword evidence="1" id="KW-0040">ANK repeat</keyword>
<dbReference type="Pfam" id="PF00023">
    <property type="entry name" value="Ank"/>
    <property type="match status" value="1"/>
</dbReference>
<dbReference type="SUPFAM" id="SSF48403">
    <property type="entry name" value="Ankyrin repeat"/>
    <property type="match status" value="1"/>
</dbReference>
<accession>W4GQI5</accession>
<dbReference type="InterPro" id="IPR002110">
    <property type="entry name" value="Ankyrin_rpt"/>
</dbReference>
<dbReference type="SMART" id="SM00248">
    <property type="entry name" value="ANK"/>
    <property type="match status" value="1"/>
</dbReference>
<dbReference type="PROSITE" id="PS50088">
    <property type="entry name" value="ANK_REPEAT"/>
    <property type="match status" value="1"/>
</dbReference>
<dbReference type="AlphaFoldDB" id="W4GQI5"/>
<name>W4GQI5_APHAT</name>
<feature type="repeat" description="ANK" evidence="1">
    <location>
        <begin position="22"/>
        <end position="54"/>
    </location>
</feature>
<sequence>MDVTVSSSSPPPSPWIEAVDGHGRTPLMHAALAGHWAAVQWMLQHGADPATIQALDLPRTVQRAVAASQHAHVVIHRRYVVQTIIGPQQERHDDEVGEGLAMDLKTGHNVRLVTFASKENLAAYCARVDSVQRRSPWLCGVADWFEDVESYVAVLEGAGRYGAVLDCVRPPAAASTVGPMLCRALADVHSGGFVHTGLVRSLLVSLFSACKNERLKV</sequence>
<dbReference type="PROSITE" id="PS50297">
    <property type="entry name" value="ANK_REP_REGION"/>
    <property type="match status" value="1"/>
</dbReference>
<dbReference type="OrthoDB" id="426293at2759"/>
<dbReference type="InterPro" id="IPR036770">
    <property type="entry name" value="Ankyrin_rpt-contain_sf"/>
</dbReference>
<dbReference type="RefSeq" id="XP_009828991.1">
    <property type="nucleotide sequence ID" value="XM_009830689.1"/>
</dbReference>
<gene>
    <name evidence="2" type="ORF">H257_05727</name>
</gene>
<reference evidence="2" key="1">
    <citation type="submission" date="2013-12" db="EMBL/GenBank/DDBJ databases">
        <title>The Genome Sequence of Aphanomyces astaci APO3.</title>
        <authorList>
            <consortium name="The Broad Institute Genomics Platform"/>
            <person name="Russ C."/>
            <person name="Tyler B."/>
            <person name="van West P."/>
            <person name="Dieguez-Uribeondo J."/>
            <person name="Young S.K."/>
            <person name="Zeng Q."/>
            <person name="Gargeya S."/>
            <person name="Fitzgerald M."/>
            <person name="Abouelleil A."/>
            <person name="Alvarado L."/>
            <person name="Chapman S.B."/>
            <person name="Gainer-Dewar J."/>
            <person name="Goldberg J."/>
            <person name="Griggs A."/>
            <person name="Gujja S."/>
            <person name="Hansen M."/>
            <person name="Howarth C."/>
            <person name="Imamovic A."/>
            <person name="Ireland A."/>
            <person name="Larimer J."/>
            <person name="McCowan C."/>
            <person name="Murphy C."/>
            <person name="Pearson M."/>
            <person name="Poon T.W."/>
            <person name="Priest M."/>
            <person name="Roberts A."/>
            <person name="Saif S."/>
            <person name="Shea T."/>
            <person name="Sykes S."/>
            <person name="Wortman J."/>
            <person name="Nusbaum C."/>
            <person name="Birren B."/>
        </authorList>
    </citation>
    <scope>NUCLEOTIDE SEQUENCE [LARGE SCALE GENOMIC DNA]</scope>
    <source>
        <strain evidence="2">APO3</strain>
    </source>
</reference>
<dbReference type="EMBL" id="KI913124">
    <property type="protein sequence ID" value="ETV81133.1"/>
    <property type="molecule type" value="Genomic_DNA"/>
</dbReference>
<dbReference type="VEuPathDB" id="FungiDB:H257_05727"/>
<evidence type="ECO:0000256" key="1">
    <source>
        <dbReference type="PROSITE-ProRule" id="PRU00023"/>
    </source>
</evidence>
<dbReference type="Gene3D" id="1.25.40.20">
    <property type="entry name" value="Ankyrin repeat-containing domain"/>
    <property type="match status" value="1"/>
</dbReference>